<evidence type="ECO:0000313" key="1">
    <source>
        <dbReference type="EMBL" id="KAF7357927.1"/>
    </source>
</evidence>
<reference evidence="1" key="1">
    <citation type="submission" date="2020-05" db="EMBL/GenBank/DDBJ databases">
        <title>Mycena genomes resolve the evolution of fungal bioluminescence.</title>
        <authorList>
            <person name="Tsai I.J."/>
        </authorList>
    </citation>
    <scope>NUCLEOTIDE SEQUENCE</scope>
    <source>
        <strain evidence="1">CCC161011</strain>
    </source>
</reference>
<proteinExistence type="predicted"/>
<dbReference type="InterPro" id="IPR024079">
    <property type="entry name" value="MetalloPept_cat_dom_sf"/>
</dbReference>
<dbReference type="OrthoDB" id="3067665at2759"/>
<dbReference type="AlphaFoldDB" id="A0A8H7D3D6"/>
<dbReference type="Proteomes" id="UP000620124">
    <property type="component" value="Unassembled WGS sequence"/>
</dbReference>
<keyword evidence="2" id="KW-1185">Reference proteome</keyword>
<protein>
    <recommendedName>
        <fullName evidence="3">Lysine-specific metallo-endopeptidase domain-containing protein</fullName>
    </recommendedName>
</protein>
<gene>
    <name evidence="1" type="ORF">MVEN_00839100</name>
</gene>
<evidence type="ECO:0008006" key="3">
    <source>
        <dbReference type="Google" id="ProtNLM"/>
    </source>
</evidence>
<accession>A0A8H7D3D6</accession>
<sequence>MFQVILNPRSKITITCPKVDPKKKDPNMACTLEDGTQPLAHTVTLAGASNLIRICPPFFTNPETMLNLNSKQFDASGWCTAPPHKIADFTVTAHTIIHEMTHLSSIAQQAGLAETPDAEGLVDVLDKPDENNGSMDTYAEPAQKAARVLREHWLAYSVEKARADKLGIPLTLKEPQLELPRMPKVMQLQRQNFSLKESAMVSDLILQM</sequence>
<organism evidence="1 2">
    <name type="scientific">Mycena venus</name>
    <dbReference type="NCBI Taxonomy" id="2733690"/>
    <lineage>
        <taxon>Eukaryota</taxon>
        <taxon>Fungi</taxon>
        <taxon>Dikarya</taxon>
        <taxon>Basidiomycota</taxon>
        <taxon>Agaricomycotina</taxon>
        <taxon>Agaricomycetes</taxon>
        <taxon>Agaricomycetidae</taxon>
        <taxon>Agaricales</taxon>
        <taxon>Marasmiineae</taxon>
        <taxon>Mycenaceae</taxon>
        <taxon>Mycena</taxon>
    </lineage>
</organism>
<dbReference type="Gene3D" id="3.40.390.10">
    <property type="entry name" value="Collagenase (Catalytic Domain)"/>
    <property type="match status" value="1"/>
</dbReference>
<dbReference type="GO" id="GO:0008237">
    <property type="term" value="F:metallopeptidase activity"/>
    <property type="evidence" value="ECO:0007669"/>
    <property type="project" value="InterPro"/>
</dbReference>
<name>A0A8H7D3D6_9AGAR</name>
<dbReference type="EMBL" id="JACAZI010000006">
    <property type="protein sequence ID" value="KAF7357927.1"/>
    <property type="molecule type" value="Genomic_DNA"/>
</dbReference>
<dbReference type="SUPFAM" id="SSF55486">
    <property type="entry name" value="Metalloproteases ('zincins'), catalytic domain"/>
    <property type="match status" value="1"/>
</dbReference>
<evidence type="ECO:0000313" key="2">
    <source>
        <dbReference type="Proteomes" id="UP000620124"/>
    </source>
</evidence>
<comment type="caution">
    <text evidence="1">The sequence shown here is derived from an EMBL/GenBank/DDBJ whole genome shotgun (WGS) entry which is preliminary data.</text>
</comment>